<protein>
    <submittedName>
        <fullName evidence="1">Uncharacterized protein</fullName>
    </submittedName>
</protein>
<organism evidence="1 2">
    <name type="scientific">Adiantum capillus-veneris</name>
    <name type="common">Maidenhair fern</name>
    <dbReference type="NCBI Taxonomy" id="13818"/>
    <lineage>
        <taxon>Eukaryota</taxon>
        <taxon>Viridiplantae</taxon>
        <taxon>Streptophyta</taxon>
        <taxon>Embryophyta</taxon>
        <taxon>Tracheophyta</taxon>
        <taxon>Polypodiopsida</taxon>
        <taxon>Polypodiidae</taxon>
        <taxon>Polypodiales</taxon>
        <taxon>Pteridineae</taxon>
        <taxon>Pteridaceae</taxon>
        <taxon>Vittarioideae</taxon>
        <taxon>Adiantum</taxon>
    </lineage>
</organism>
<accession>A0A9D4Z722</accession>
<proteinExistence type="predicted"/>
<dbReference type="AlphaFoldDB" id="A0A9D4Z722"/>
<reference evidence="1" key="1">
    <citation type="submission" date="2021-01" db="EMBL/GenBank/DDBJ databases">
        <title>Adiantum capillus-veneris genome.</title>
        <authorList>
            <person name="Fang Y."/>
            <person name="Liao Q."/>
        </authorList>
    </citation>
    <scope>NUCLEOTIDE SEQUENCE</scope>
    <source>
        <strain evidence="1">H3</strain>
        <tissue evidence="1">Leaf</tissue>
    </source>
</reference>
<name>A0A9D4Z722_ADICA</name>
<keyword evidence="2" id="KW-1185">Reference proteome</keyword>
<gene>
    <name evidence="1" type="ORF">GOP47_0019428</name>
</gene>
<comment type="caution">
    <text evidence="1">The sequence shown here is derived from an EMBL/GenBank/DDBJ whole genome shotgun (WGS) entry which is preliminary data.</text>
</comment>
<dbReference type="EMBL" id="JABFUD020000019">
    <property type="protein sequence ID" value="KAI5064733.1"/>
    <property type="molecule type" value="Genomic_DNA"/>
</dbReference>
<dbReference type="Proteomes" id="UP000886520">
    <property type="component" value="Chromosome 19"/>
</dbReference>
<sequence>MGIFGSLQSLLTLDIYRRDLGIFTIRHHPTHCQMQDLHLLQGGLLIDEEEESGNIGQERLPNFALLEGVCNFLCHLTKVVCLFCNRFKAS</sequence>
<evidence type="ECO:0000313" key="2">
    <source>
        <dbReference type="Proteomes" id="UP000886520"/>
    </source>
</evidence>
<evidence type="ECO:0000313" key="1">
    <source>
        <dbReference type="EMBL" id="KAI5064733.1"/>
    </source>
</evidence>